<keyword evidence="1" id="KW-0238">DNA-binding</keyword>
<protein>
    <submittedName>
        <fullName evidence="1">Homeodomain-like domain-containing protein</fullName>
    </submittedName>
</protein>
<keyword evidence="2" id="KW-1185">Reference proteome</keyword>
<keyword evidence="1" id="KW-0371">Homeobox</keyword>
<evidence type="ECO:0000313" key="2">
    <source>
        <dbReference type="Proteomes" id="UP000183947"/>
    </source>
</evidence>
<organism evidence="1 2">
    <name type="scientific">Hymenobacter psychrotolerans DSM 18569</name>
    <dbReference type="NCBI Taxonomy" id="1121959"/>
    <lineage>
        <taxon>Bacteria</taxon>
        <taxon>Pseudomonadati</taxon>
        <taxon>Bacteroidota</taxon>
        <taxon>Cytophagia</taxon>
        <taxon>Cytophagales</taxon>
        <taxon>Hymenobacteraceae</taxon>
        <taxon>Hymenobacter</taxon>
    </lineage>
</organism>
<proteinExistence type="predicted"/>
<name>A0A1M7E5M7_9BACT</name>
<dbReference type="EMBL" id="FRAS01000024">
    <property type="protein sequence ID" value="SHL87051.1"/>
    <property type="molecule type" value="Genomic_DNA"/>
</dbReference>
<accession>A0A1M7E5M7</accession>
<reference evidence="2" key="1">
    <citation type="submission" date="2016-11" db="EMBL/GenBank/DDBJ databases">
        <authorList>
            <person name="Varghese N."/>
            <person name="Submissions S."/>
        </authorList>
    </citation>
    <scope>NUCLEOTIDE SEQUENCE [LARGE SCALE GENOMIC DNA]</scope>
    <source>
        <strain evidence="2">DSM 18569</strain>
    </source>
</reference>
<dbReference type="STRING" id="1121959.SAMN02746009_03524"/>
<gene>
    <name evidence="1" type="ORF">SAMN02746009_03524</name>
</gene>
<dbReference type="GO" id="GO:0003677">
    <property type="term" value="F:DNA binding"/>
    <property type="evidence" value="ECO:0007669"/>
    <property type="project" value="UniProtKB-KW"/>
</dbReference>
<dbReference type="Pfam" id="PF13384">
    <property type="entry name" value="HTH_23"/>
    <property type="match status" value="1"/>
</dbReference>
<dbReference type="Proteomes" id="UP000183947">
    <property type="component" value="Unassembled WGS sequence"/>
</dbReference>
<dbReference type="SUPFAM" id="SSF46955">
    <property type="entry name" value="Putative DNA-binding domain"/>
    <property type="match status" value="1"/>
</dbReference>
<evidence type="ECO:0000313" key="1">
    <source>
        <dbReference type="EMBL" id="SHL87051.1"/>
    </source>
</evidence>
<dbReference type="RefSeq" id="WP_073287971.1">
    <property type="nucleotide sequence ID" value="NZ_FRAS01000024.1"/>
</dbReference>
<sequence length="122" mass="12966">MQATDLATAGFIQENFQVLLAHLQALRTDAPAAAPLTPRLLSIEQVMEECGVSRSTVQRWMKAGKPGRHGGTVTLQAYYFSPAEPRIPWPALAAFGQGLAFDLSTLAPAGAAPAPTHLRKAS</sequence>
<dbReference type="InterPro" id="IPR009061">
    <property type="entry name" value="DNA-bd_dom_put_sf"/>
</dbReference>
<dbReference type="AlphaFoldDB" id="A0A1M7E5M7"/>